<evidence type="ECO:0000256" key="3">
    <source>
        <dbReference type="ARBA" id="ARBA00023180"/>
    </source>
</evidence>
<dbReference type="InterPro" id="IPR036383">
    <property type="entry name" value="TSP1_rpt_sf"/>
</dbReference>
<dbReference type="Pfam" id="PF19028">
    <property type="entry name" value="TSP1_spondin"/>
    <property type="match status" value="1"/>
</dbReference>
<feature type="region of interest" description="Disordered" evidence="4">
    <location>
        <begin position="183"/>
        <end position="202"/>
    </location>
</feature>
<dbReference type="Gene3D" id="2.20.100.10">
    <property type="entry name" value="Thrombospondin type-1 (TSP1) repeat"/>
    <property type="match status" value="2"/>
</dbReference>
<evidence type="ECO:0000259" key="5">
    <source>
        <dbReference type="Pfam" id="PF19028"/>
    </source>
</evidence>
<dbReference type="Pfam" id="PF00090">
    <property type="entry name" value="TSP_1"/>
    <property type="match status" value="2"/>
</dbReference>
<dbReference type="InterPro" id="IPR000884">
    <property type="entry name" value="TSP1_rpt"/>
</dbReference>
<dbReference type="InterPro" id="IPR051418">
    <property type="entry name" value="Spondin/Thrombospondin_T1"/>
</dbReference>
<name>A0ABP0IWQ7_9DINO</name>
<organism evidence="6 7">
    <name type="scientific">Durusdinium trenchii</name>
    <dbReference type="NCBI Taxonomy" id="1381693"/>
    <lineage>
        <taxon>Eukaryota</taxon>
        <taxon>Sar</taxon>
        <taxon>Alveolata</taxon>
        <taxon>Dinophyceae</taxon>
        <taxon>Suessiales</taxon>
        <taxon>Symbiodiniaceae</taxon>
        <taxon>Durusdinium</taxon>
    </lineage>
</organism>
<dbReference type="PANTHER" id="PTHR11311:SF15">
    <property type="entry name" value="SPONDIN-2"/>
    <property type="match status" value="1"/>
</dbReference>
<reference evidence="6 7" key="1">
    <citation type="submission" date="2024-02" db="EMBL/GenBank/DDBJ databases">
        <authorList>
            <person name="Chen Y."/>
            <person name="Shah S."/>
            <person name="Dougan E. K."/>
            <person name="Thang M."/>
            <person name="Chan C."/>
        </authorList>
    </citation>
    <scope>NUCLEOTIDE SEQUENCE [LARGE SCALE GENOMIC DNA]</scope>
</reference>
<dbReference type="InterPro" id="IPR044004">
    <property type="entry name" value="TSP1_spondin_dom"/>
</dbReference>
<evidence type="ECO:0000256" key="1">
    <source>
        <dbReference type="ARBA" id="ARBA00022729"/>
    </source>
</evidence>
<accession>A0ABP0IWQ7</accession>
<feature type="region of interest" description="Disordered" evidence="4">
    <location>
        <begin position="231"/>
        <end position="259"/>
    </location>
</feature>
<dbReference type="EMBL" id="CAXAMM010005225">
    <property type="protein sequence ID" value="CAK9006531.1"/>
    <property type="molecule type" value="Genomic_DNA"/>
</dbReference>
<keyword evidence="7" id="KW-1185">Reference proteome</keyword>
<dbReference type="SMART" id="SM00209">
    <property type="entry name" value="TSP1"/>
    <property type="match status" value="3"/>
</dbReference>
<protein>
    <submittedName>
        <fullName evidence="6">Spondin-1 (F-spondin)</fullName>
    </submittedName>
</protein>
<evidence type="ECO:0000313" key="7">
    <source>
        <dbReference type="Proteomes" id="UP001642464"/>
    </source>
</evidence>
<dbReference type="Proteomes" id="UP001642464">
    <property type="component" value="Unassembled WGS sequence"/>
</dbReference>
<keyword evidence="2" id="KW-1015">Disulfide bond</keyword>
<feature type="domain" description="Spondin-like TSP1" evidence="5">
    <location>
        <begin position="52"/>
        <end position="104"/>
    </location>
</feature>
<comment type="caution">
    <text evidence="6">The sequence shown here is derived from an EMBL/GenBank/DDBJ whole genome shotgun (WGS) entry which is preliminary data.</text>
</comment>
<evidence type="ECO:0000256" key="2">
    <source>
        <dbReference type="ARBA" id="ARBA00023157"/>
    </source>
</evidence>
<keyword evidence="3" id="KW-0325">Glycoprotein</keyword>
<feature type="compositionally biased region" description="Polar residues" evidence="4">
    <location>
        <begin position="239"/>
        <end position="248"/>
    </location>
</feature>
<keyword evidence="1" id="KW-0732">Signal</keyword>
<proteinExistence type="predicted"/>
<gene>
    <name evidence="6" type="ORF">SCF082_LOCUS9071</name>
</gene>
<dbReference type="PANTHER" id="PTHR11311">
    <property type="entry name" value="SPONDIN"/>
    <property type="match status" value="1"/>
</dbReference>
<dbReference type="PROSITE" id="PS50092">
    <property type="entry name" value="TSP1"/>
    <property type="match status" value="3"/>
</dbReference>
<evidence type="ECO:0000256" key="4">
    <source>
        <dbReference type="SAM" id="MobiDB-lite"/>
    </source>
</evidence>
<sequence length="259" mass="28365">MFSSWSGWGSCVEGQRERHRSVAQEASHGGLAVTGPLRMVEPCGVQEIRVDCVFNQWNEWTACSCSCGRGWFTRDRRIVRFSSGGGKPCIGSTREEHPCNEQPCGGQECFFGAWSSWVGCDASRPFQKTRSRDVEKAGEGCNGPLVQLGRCDALHPVDCVLEEWGAWSTCDRQCDGGQMFRERKMPGNPSLSQAAARASPSNKCDPAISNLVLELTTIVYFLRRARSPRALRTARMGSRSDTARSSSAPVGAATHARDP</sequence>
<dbReference type="SUPFAM" id="SSF82895">
    <property type="entry name" value="TSP-1 type 1 repeat"/>
    <property type="match status" value="3"/>
</dbReference>
<evidence type="ECO:0000313" key="6">
    <source>
        <dbReference type="EMBL" id="CAK9006531.1"/>
    </source>
</evidence>